<dbReference type="Gene3D" id="1.20.1310.10">
    <property type="entry name" value="Cullin Repeats"/>
    <property type="match status" value="4"/>
</dbReference>
<evidence type="ECO:0000313" key="9">
    <source>
        <dbReference type="EMBL" id="ODQ65741.1"/>
    </source>
</evidence>
<comment type="similarity">
    <text evidence="2 6 7">Belongs to the cullin family.</text>
</comment>
<dbReference type="EMBL" id="KV454409">
    <property type="protein sequence ID" value="ODQ65741.1"/>
    <property type="molecule type" value="Genomic_DNA"/>
</dbReference>
<dbReference type="InterPro" id="IPR016158">
    <property type="entry name" value="Cullin_homology"/>
</dbReference>
<dbReference type="AlphaFoldDB" id="A0A1E3PJZ9"/>
<dbReference type="Proteomes" id="UP000095009">
    <property type="component" value="Unassembled WGS sequence"/>
</dbReference>
<name>A0A1E3PJZ9_9ASCO</name>
<evidence type="ECO:0000256" key="3">
    <source>
        <dbReference type="ARBA" id="ARBA00022499"/>
    </source>
</evidence>
<dbReference type="InterPro" id="IPR045093">
    <property type="entry name" value="Cullin"/>
</dbReference>
<dbReference type="STRING" id="857566.A0A1E3PJZ9"/>
<accession>A0A1E3PJZ9</accession>
<dbReference type="Gene3D" id="1.10.10.10">
    <property type="entry name" value="Winged helix-like DNA-binding domain superfamily/Winged helix DNA-binding domain"/>
    <property type="match status" value="1"/>
</dbReference>
<feature type="domain" description="Cullin family profile" evidence="8">
    <location>
        <begin position="424"/>
        <end position="667"/>
    </location>
</feature>
<dbReference type="FunFam" id="1.20.1310.10:FF:000019">
    <property type="entry name" value="Cullin 1"/>
    <property type="match status" value="1"/>
</dbReference>
<protein>
    <submittedName>
        <fullName evidence="9">Cullin</fullName>
    </submittedName>
</protein>
<sequence>MPAVNVPPVLPSPNDLVGTWAYVEHGIDYILVRDLSEGGITSQMYMSIYTAIHNFCISRSNSGNTGMGGFNRGGAAPSRGAQLQGKELYQYLKAYLSKHLRQVLQQIVDDNLHDIDLVQFYIKTWDRYTLGARYLNHIFDYLNRHWVKRERDEGRKGVFDVNTLCLTIWRDDLFKPLQEQRNLIQAVLNLIQRERHGETIATVGVKKIIQCFVSLGLDENDTKKVNLSIYREYFESPFLQTTAVFYTEESKSFLQTNSIVEYMKKCETRLAEEQRRLTVYLHPSSQPELMETCRRFLIQQHATEMQQEFQALLEQDRASDMKRMFELLSQIPEGLKPLQEQLESHVKRQGIEAVVKLSKETTSSVDPKSYTDTLLRVHTKYAKLVKESFKDHTGLVKAFDTACKAYINYNVIASGAAHSKGDSKTPELLARYSDSLLKKNSREADDANADVDLDSRLNNIMTIFQYVNEKDTFQTVYTRLLSKRLVHNTSASDEAETNMVSKLGEACGVEYTVKLNRMFQDMSVSASLQAEFKELSYSSGDNGNGRLAADFAVQVVSKGTWPLPGPKSPFNIPKDLVNAYELYTSFYNKKHSGRKLSWLWNMSKGELKMNFAAGGATGKMSYTLQVSLYQMAILLAYNTNDCYTIEQLREITALSDDILLGSLAIILKARVLTMCGGAGGSSSSKTATPTVGEPNSIYRLNYDFKNKKIRLNLNLPIKSDQRAESDEVAKSIEDDRKLFLQAVIVRIMKTRKELKHMALIQETIEQSKKRFMPKVPEIKKNIDALIEKEYLQRGNDNTLQYLA</sequence>
<dbReference type="InterPro" id="IPR019559">
    <property type="entry name" value="Cullin_neddylation_domain"/>
</dbReference>
<dbReference type="FunFam" id="1.10.10.10:FF:000014">
    <property type="entry name" value="Cullin 1"/>
    <property type="match status" value="1"/>
</dbReference>
<dbReference type="InterPro" id="IPR016157">
    <property type="entry name" value="Cullin_CS"/>
</dbReference>
<dbReference type="PANTHER" id="PTHR11932">
    <property type="entry name" value="CULLIN"/>
    <property type="match status" value="1"/>
</dbReference>
<proteinExistence type="inferred from homology"/>
<dbReference type="FunFam" id="1.20.1310.10:FF:000002">
    <property type="entry name" value="cullin-3 isoform X1"/>
    <property type="match status" value="1"/>
</dbReference>
<dbReference type="SMART" id="SM00182">
    <property type="entry name" value="CULLIN"/>
    <property type="match status" value="1"/>
</dbReference>
<evidence type="ECO:0000256" key="2">
    <source>
        <dbReference type="ARBA" id="ARBA00006019"/>
    </source>
</evidence>
<dbReference type="GO" id="GO:0031625">
    <property type="term" value="F:ubiquitin protein ligase binding"/>
    <property type="evidence" value="ECO:0007669"/>
    <property type="project" value="InterPro"/>
</dbReference>
<evidence type="ECO:0000256" key="5">
    <source>
        <dbReference type="ARBA" id="ARBA00022843"/>
    </source>
</evidence>
<dbReference type="InterPro" id="IPR059120">
    <property type="entry name" value="Cullin-like_AB"/>
</dbReference>
<dbReference type="SUPFAM" id="SSF75632">
    <property type="entry name" value="Cullin homology domain"/>
    <property type="match status" value="1"/>
</dbReference>
<evidence type="ECO:0000256" key="4">
    <source>
        <dbReference type="ARBA" id="ARBA00022786"/>
    </source>
</evidence>
<dbReference type="Pfam" id="PF00888">
    <property type="entry name" value="Cullin"/>
    <property type="match status" value="1"/>
</dbReference>
<evidence type="ECO:0000259" key="8">
    <source>
        <dbReference type="PROSITE" id="PS50069"/>
    </source>
</evidence>
<dbReference type="InterPro" id="IPR001373">
    <property type="entry name" value="Cullin_N"/>
</dbReference>
<evidence type="ECO:0000313" key="10">
    <source>
        <dbReference type="Proteomes" id="UP000095009"/>
    </source>
</evidence>
<keyword evidence="10" id="KW-1185">Reference proteome</keyword>
<dbReference type="Pfam" id="PF10557">
    <property type="entry name" value="Cullin_Nedd8"/>
    <property type="match status" value="1"/>
</dbReference>
<keyword evidence="4" id="KW-0833">Ubl conjugation pathway</keyword>
<dbReference type="SUPFAM" id="SSF46785">
    <property type="entry name" value="Winged helix' DNA-binding domain"/>
    <property type="match status" value="1"/>
</dbReference>
<dbReference type="Pfam" id="PF26557">
    <property type="entry name" value="Cullin_AB"/>
    <property type="match status" value="1"/>
</dbReference>
<dbReference type="SUPFAM" id="SSF74788">
    <property type="entry name" value="Cullin repeat-like"/>
    <property type="match status" value="1"/>
</dbReference>
<gene>
    <name evidence="9" type="ORF">NADFUDRAFT_51023</name>
</gene>
<dbReference type="InterPro" id="IPR036390">
    <property type="entry name" value="WH_DNA-bd_sf"/>
</dbReference>
<evidence type="ECO:0000256" key="7">
    <source>
        <dbReference type="RuleBase" id="RU003829"/>
    </source>
</evidence>
<comment type="pathway">
    <text evidence="1">Protein modification; protein ubiquitination.</text>
</comment>
<evidence type="ECO:0000256" key="1">
    <source>
        <dbReference type="ARBA" id="ARBA00004906"/>
    </source>
</evidence>
<dbReference type="FunFam" id="1.20.1310.10:FF:000029">
    <property type="entry name" value="Cullin homolog 1"/>
    <property type="match status" value="1"/>
</dbReference>
<dbReference type="Gene3D" id="3.30.230.130">
    <property type="entry name" value="Cullin, Chain C, Domain 2"/>
    <property type="match status" value="1"/>
</dbReference>
<dbReference type="GO" id="GO:0031146">
    <property type="term" value="P:SCF-dependent proteasomal ubiquitin-dependent protein catabolic process"/>
    <property type="evidence" value="ECO:0007669"/>
    <property type="project" value="EnsemblFungi"/>
</dbReference>
<evidence type="ECO:0000256" key="6">
    <source>
        <dbReference type="PROSITE-ProRule" id="PRU00330"/>
    </source>
</evidence>
<dbReference type="InterPro" id="IPR016159">
    <property type="entry name" value="Cullin_repeat-like_dom_sf"/>
</dbReference>
<dbReference type="InterPro" id="IPR036388">
    <property type="entry name" value="WH-like_DNA-bd_sf"/>
</dbReference>
<organism evidence="9 10">
    <name type="scientific">Nadsonia fulvescens var. elongata DSM 6958</name>
    <dbReference type="NCBI Taxonomy" id="857566"/>
    <lineage>
        <taxon>Eukaryota</taxon>
        <taxon>Fungi</taxon>
        <taxon>Dikarya</taxon>
        <taxon>Ascomycota</taxon>
        <taxon>Saccharomycotina</taxon>
        <taxon>Dipodascomycetes</taxon>
        <taxon>Dipodascales</taxon>
        <taxon>Dipodascales incertae sedis</taxon>
        <taxon>Nadsonia</taxon>
    </lineage>
</organism>
<dbReference type="GO" id="GO:0043224">
    <property type="term" value="C:nuclear SCF ubiquitin ligase complex"/>
    <property type="evidence" value="ECO:0007669"/>
    <property type="project" value="EnsemblFungi"/>
</dbReference>
<dbReference type="SMART" id="SM00884">
    <property type="entry name" value="Cullin_Nedd8"/>
    <property type="match status" value="1"/>
</dbReference>
<dbReference type="OrthoDB" id="27073at2759"/>
<keyword evidence="3" id="KW-1017">Isopeptide bond</keyword>
<keyword evidence="5" id="KW-0832">Ubl conjugation</keyword>
<dbReference type="InterPro" id="IPR036317">
    <property type="entry name" value="Cullin_homology_sf"/>
</dbReference>
<dbReference type="PROSITE" id="PS50069">
    <property type="entry name" value="CULLIN_2"/>
    <property type="match status" value="1"/>
</dbReference>
<dbReference type="FunFam" id="1.20.1310.10:FF:000011">
    <property type="entry name" value="Cullin 1"/>
    <property type="match status" value="1"/>
</dbReference>
<dbReference type="PROSITE" id="PS01256">
    <property type="entry name" value="CULLIN_1"/>
    <property type="match status" value="1"/>
</dbReference>
<reference evidence="9 10" key="1">
    <citation type="journal article" date="2016" name="Proc. Natl. Acad. Sci. U.S.A.">
        <title>Comparative genomics of biotechnologically important yeasts.</title>
        <authorList>
            <person name="Riley R."/>
            <person name="Haridas S."/>
            <person name="Wolfe K.H."/>
            <person name="Lopes M.R."/>
            <person name="Hittinger C.T."/>
            <person name="Goeker M."/>
            <person name="Salamov A.A."/>
            <person name="Wisecaver J.H."/>
            <person name="Long T.M."/>
            <person name="Calvey C.H."/>
            <person name="Aerts A.L."/>
            <person name="Barry K.W."/>
            <person name="Choi C."/>
            <person name="Clum A."/>
            <person name="Coughlan A.Y."/>
            <person name="Deshpande S."/>
            <person name="Douglass A.P."/>
            <person name="Hanson S.J."/>
            <person name="Klenk H.-P."/>
            <person name="LaButti K.M."/>
            <person name="Lapidus A."/>
            <person name="Lindquist E.A."/>
            <person name="Lipzen A.M."/>
            <person name="Meier-Kolthoff J.P."/>
            <person name="Ohm R.A."/>
            <person name="Otillar R.P."/>
            <person name="Pangilinan J.L."/>
            <person name="Peng Y."/>
            <person name="Rokas A."/>
            <person name="Rosa C.A."/>
            <person name="Scheuner C."/>
            <person name="Sibirny A.A."/>
            <person name="Slot J.C."/>
            <person name="Stielow J.B."/>
            <person name="Sun H."/>
            <person name="Kurtzman C.P."/>
            <person name="Blackwell M."/>
            <person name="Grigoriev I.V."/>
            <person name="Jeffries T.W."/>
        </authorList>
    </citation>
    <scope>NUCLEOTIDE SEQUENCE [LARGE SCALE GENOMIC DNA]</scope>
    <source>
        <strain evidence="9 10">DSM 6958</strain>
    </source>
</reference>